<evidence type="ECO:0000256" key="1">
    <source>
        <dbReference type="ARBA" id="ARBA00004871"/>
    </source>
</evidence>
<dbReference type="EMBL" id="FPBK01000003">
    <property type="protein sequence ID" value="SFU43701.1"/>
    <property type="molecule type" value="Genomic_DNA"/>
</dbReference>
<organism evidence="5 6">
    <name type="scientific">Pustulibacterium marinum</name>
    <dbReference type="NCBI Taxonomy" id="1224947"/>
    <lineage>
        <taxon>Bacteria</taxon>
        <taxon>Pseudomonadati</taxon>
        <taxon>Bacteroidota</taxon>
        <taxon>Flavobacteriia</taxon>
        <taxon>Flavobacteriales</taxon>
        <taxon>Flavobacteriaceae</taxon>
        <taxon>Pustulibacterium</taxon>
    </lineage>
</organism>
<dbReference type="PANTHER" id="PTHR21089:SF1">
    <property type="entry name" value="BIFUNCTIONAL 3-DEHYDROQUINATE DEHYDRATASE_SHIKIMATE DEHYDROGENASE, CHLOROPLASTIC"/>
    <property type="match status" value="1"/>
</dbReference>
<comment type="pathway">
    <text evidence="1">Metabolic intermediate biosynthesis; chorismate biosynthesis; chorismate from D-erythrose 4-phosphate and phosphoenolpyruvate: step 4/7.</text>
</comment>
<dbReference type="InterPro" id="IPR013708">
    <property type="entry name" value="Shikimate_DH-bd_N"/>
</dbReference>
<evidence type="ECO:0000313" key="6">
    <source>
        <dbReference type="Proteomes" id="UP000199138"/>
    </source>
</evidence>
<accession>A0A1I7G5S0</accession>
<evidence type="ECO:0000313" key="5">
    <source>
        <dbReference type="EMBL" id="SFU43701.1"/>
    </source>
</evidence>
<dbReference type="STRING" id="1224947.SAMN05216480_103201"/>
<dbReference type="Gene3D" id="3.40.50.720">
    <property type="entry name" value="NAD(P)-binding Rossmann-like Domain"/>
    <property type="match status" value="1"/>
</dbReference>
<dbReference type="Pfam" id="PF08501">
    <property type="entry name" value="Shikimate_dh_N"/>
    <property type="match status" value="1"/>
</dbReference>
<dbReference type="Proteomes" id="UP000199138">
    <property type="component" value="Unassembled WGS sequence"/>
</dbReference>
<dbReference type="SUPFAM" id="SSF51735">
    <property type="entry name" value="NAD(P)-binding Rossmann-fold domains"/>
    <property type="match status" value="1"/>
</dbReference>
<keyword evidence="3" id="KW-0028">Amino-acid biosynthesis</keyword>
<dbReference type="InterPro" id="IPR036291">
    <property type="entry name" value="NAD(P)-bd_dom_sf"/>
</dbReference>
<dbReference type="CDD" id="cd01065">
    <property type="entry name" value="NAD_bind_Shikimate_DH"/>
    <property type="match status" value="1"/>
</dbReference>
<dbReference type="GO" id="GO:0005829">
    <property type="term" value="C:cytosol"/>
    <property type="evidence" value="ECO:0007669"/>
    <property type="project" value="TreeGrafter"/>
</dbReference>
<dbReference type="Gene3D" id="3.40.50.10860">
    <property type="entry name" value="Leucine Dehydrogenase, chain A, domain 1"/>
    <property type="match status" value="1"/>
</dbReference>
<evidence type="ECO:0000259" key="4">
    <source>
        <dbReference type="Pfam" id="PF08501"/>
    </source>
</evidence>
<dbReference type="GO" id="GO:0009423">
    <property type="term" value="P:chorismate biosynthetic process"/>
    <property type="evidence" value="ECO:0007669"/>
    <property type="project" value="TreeGrafter"/>
</dbReference>
<sequence length="252" mass="28565">MDKNQENTFKNLFGLLGRNISYSFSRGYFSEKFEKEGIQDSFYTNFDIPSIDKFPEIIQQNKNLKGMNVTIPYKEDVIPYLDELDETAKMIGAVNTIQFKNNKLIGHNTDYYGFLKSLEPFLKPQHSKALVLGTGGAAKAVLYVMKLLGINAKLVSRNPKLKQYSYTDLNKEIIQNNKLIINTTPLGTHPNITDKPSISYQHITSEHLLFDLIYNPAETAFLLEGKKRGATIANGASMLQLQAEKAWTIWNS</sequence>
<keyword evidence="2" id="KW-0560">Oxidoreductase</keyword>
<evidence type="ECO:0000256" key="2">
    <source>
        <dbReference type="ARBA" id="ARBA00023002"/>
    </source>
</evidence>
<keyword evidence="6" id="KW-1185">Reference proteome</keyword>
<evidence type="ECO:0000256" key="3">
    <source>
        <dbReference type="ARBA" id="ARBA00023141"/>
    </source>
</evidence>
<dbReference type="PANTHER" id="PTHR21089">
    <property type="entry name" value="SHIKIMATE DEHYDROGENASE"/>
    <property type="match status" value="1"/>
</dbReference>
<gene>
    <name evidence="5" type="ORF">SAMN05216480_103201</name>
</gene>
<name>A0A1I7G5S0_9FLAO</name>
<dbReference type="OrthoDB" id="9792692at2"/>
<dbReference type="GO" id="GO:0004764">
    <property type="term" value="F:shikimate 3-dehydrogenase (NADP+) activity"/>
    <property type="evidence" value="ECO:0007669"/>
    <property type="project" value="InterPro"/>
</dbReference>
<protein>
    <submittedName>
        <fullName evidence="5">Shikimate dehydrogenase</fullName>
    </submittedName>
</protein>
<dbReference type="AlphaFoldDB" id="A0A1I7G5S0"/>
<dbReference type="GO" id="GO:0050661">
    <property type="term" value="F:NADP binding"/>
    <property type="evidence" value="ECO:0007669"/>
    <property type="project" value="TreeGrafter"/>
</dbReference>
<reference evidence="5 6" key="1">
    <citation type="submission" date="2016-10" db="EMBL/GenBank/DDBJ databases">
        <authorList>
            <person name="de Groot N.N."/>
        </authorList>
    </citation>
    <scope>NUCLEOTIDE SEQUENCE [LARGE SCALE GENOMIC DNA]</scope>
    <source>
        <strain evidence="5 6">CGMCC 1.12333</strain>
    </source>
</reference>
<dbReference type="RefSeq" id="WP_093024409.1">
    <property type="nucleotide sequence ID" value="NZ_FPBK01000003.1"/>
</dbReference>
<dbReference type="SUPFAM" id="SSF53223">
    <property type="entry name" value="Aminoacid dehydrogenase-like, N-terminal domain"/>
    <property type="match status" value="1"/>
</dbReference>
<dbReference type="GO" id="GO:0009073">
    <property type="term" value="P:aromatic amino acid family biosynthetic process"/>
    <property type="evidence" value="ECO:0007669"/>
    <property type="project" value="UniProtKB-KW"/>
</dbReference>
<feature type="domain" description="Shikimate dehydrogenase substrate binding N-terminal" evidence="4">
    <location>
        <begin position="15"/>
        <end position="97"/>
    </location>
</feature>
<dbReference type="InterPro" id="IPR046346">
    <property type="entry name" value="Aminoacid_DH-like_N_sf"/>
</dbReference>
<dbReference type="GO" id="GO:0019632">
    <property type="term" value="P:shikimate metabolic process"/>
    <property type="evidence" value="ECO:0007669"/>
    <property type="project" value="TreeGrafter"/>
</dbReference>
<keyword evidence="3" id="KW-0057">Aromatic amino acid biosynthesis</keyword>
<dbReference type="InterPro" id="IPR022893">
    <property type="entry name" value="Shikimate_DH_fam"/>
</dbReference>
<proteinExistence type="predicted"/>